<evidence type="ECO:0000256" key="5">
    <source>
        <dbReference type="HAMAP-Rule" id="MF_00291"/>
    </source>
</evidence>
<dbReference type="EMBL" id="LBYI01000002">
    <property type="protein sequence ID" value="KKR51191.1"/>
    <property type="molecule type" value="Genomic_DNA"/>
</dbReference>
<dbReference type="InterPro" id="IPR018130">
    <property type="entry name" value="Ribosomal_uS2_CS"/>
</dbReference>
<dbReference type="PANTHER" id="PTHR12534:SF0">
    <property type="entry name" value="SMALL RIBOSOMAL SUBUNIT PROTEIN US2M"/>
    <property type="match status" value="1"/>
</dbReference>
<proteinExistence type="inferred from homology"/>
<dbReference type="PANTHER" id="PTHR12534">
    <property type="entry name" value="30S RIBOSOMAL PROTEIN S2 PROKARYOTIC AND ORGANELLAR"/>
    <property type="match status" value="1"/>
</dbReference>
<gene>
    <name evidence="5" type="primary">rpsB</name>
    <name evidence="6" type="ORF">UT84_C0002G0052</name>
</gene>
<dbReference type="PROSITE" id="PS00962">
    <property type="entry name" value="RIBOSOMAL_S2_1"/>
    <property type="match status" value="1"/>
</dbReference>
<dbReference type="Proteomes" id="UP000034531">
    <property type="component" value="Unassembled WGS sequence"/>
</dbReference>
<dbReference type="Gene3D" id="3.40.50.10490">
    <property type="entry name" value="Glucose-6-phosphate isomerase like protein, domain 1"/>
    <property type="match status" value="1"/>
</dbReference>
<dbReference type="PATRIC" id="fig|1618405.3.peg.158"/>
<evidence type="ECO:0000256" key="4">
    <source>
        <dbReference type="ARBA" id="ARBA00035256"/>
    </source>
</evidence>
<evidence type="ECO:0000256" key="1">
    <source>
        <dbReference type="ARBA" id="ARBA00006242"/>
    </source>
</evidence>
<accession>A0A0G0RMU5</accession>
<dbReference type="CDD" id="cd01425">
    <property type="entry name" value="RPS2"/>
    <property type="match status" value="1"/>
</dbReference>
<dbReference type="Gene3D" id="1.10.287.610">
    <property type="entry name" value="Helix hairpin bin"/>
    <property type="match status" value="1"/>
</dbReference>
<keyword evidence="2 5" id="KW-0689">Ribosomal protein</keyword>
<evidence type="ECO:0000256" key="3">
    <source>
        <dbReference type="ARBA" id="ARBA00023274"/>
    </source>
</evidence>
<sequence>MSNIPSMQDLLEAGVHFGHQVRRWNPKMKQFIFTARDGVHVIDLGKTVPKLEEAIDFVEKVGEAGGIIIFLGSKKQARGIVLEEAQKAGAMHITERWVGGLLTNFEQTSKSLKKLKDLKEKREAGEFKDRTKKEQLMIDREIDKLTRFYGGVEELKKLPDALFVIDVNREENACREAKKKGVPIVAIADTNADLFLVDYPIPGNDDAIKAIQIITAAIADAYREGREKFEKKNVKEKIALAGEKAKEIAREEVSKVSKVENVSTGRNT</sequence>
<comment type="similarity">
    <text evidence="1 5">Belongs to the universal ribosomal protein uS2 family.</text>
</comment>
<dbReference type="GO" id="GO:0006412">
    <property type="term" value="P:translation"/>
    <property type="evidence" value="ECO:0007669"/>
    <property type="project" value="UniProtKB-UniRule"/>
</dbReference>
<dbReference type="FunFam" id="1.10.287.610:FF:000001">
    <property type="entry name" value="30S ribosomal protein S2"/>
    <property type="match status" value="1"/>
</dbReference>
<dbReference type="NCBIfam" id="TIGR01011">
    <property type="entry name" value="rpsB_bact"/>
    <property type="match status" value="1"/>
</dbReference>
<dbReference type="Pfam" id="PF00318">
    <property type="entry name" value="Ribosomal_S2"/>
    <property type="match status" value="1"/>
</dbReference>
<protein>
    <recommendedName>
        <fullName evidence="4 5">Small ribosomal subunit protein uS2</fullName>
    </recommendedName>
</protein>
<dbReference type="InterPro" id="IPR001865">
    <property type="entry name" value="Ribosomal_uS2"/>
</dbReference>
<dbReference type="InterPro" id="IPR005706">
    <property type="entry name" value="Ribosomal_uS2_bac/mit/plastid"/>
</dbReference>
<keyword evidence="3 5" id="KW-0687">Ribonucleoprotein</keyword>
<dbReference type="SUPFAM" id="SSF52313">
    <property type="entry name" value="Ribosomal protein S2"/>
    <property type="match status" value="1"/>
</dbReference>
<evidence type="ECO:0000313" key="7">
    <source>
        <dbReference type="Proteomes" id="UP000034531"/>
    </source>
</evidence>
<dbReference type="InterPro" id="IPR023591">
    <property type="entry name" value="Ribosomal_uS2_flav_dom_sf"/>
</dbReference>
<dbReference type="GO" id="GO:0022627">
    <property type="term" value="C:cytosolic small ribosomal subunit"/>
    <property type="evidence" value="ECO:0007669"/>
    <property type="project" value="TreeGrafter"/>
</dbReference>
<name>A0A0G0RMU5_9BACT</name>
<evidence type="ECO:0000256" key="2">
    <source>
        <dbReference type="ARBA" id="ARBA00022980"/>
    </source>
</evidence>
<reference evidence="6 7" key="1">
    <citation type="journal article" date="2015" name="Nature">
        <title>rRNA introns, odd ribosomes, and small enigmatic genomes across a large radiation of phyla.</title>
        <authorList>
            <person name="Brown C.T."/>
            <person name="Hug L.A."/>
            <person name="Thomas B.C."/>
            <person name="Sharon I."/>
            <person name="Castelle C.J."/>
            <person name="Singh A."/>
            <person name="Wilkins M.J."/>
            <person name="Williams K.H."/>
            <person name="Banfield J.F."/>
        </authorList>
    </citation>
    <scope>NUCLEOTIDE SEQUENCE [LARGE SCALE GENOMIC DNA]</scope>
</reference>
<comment type="caution">
    <text evidence="6">The sequence shown here is derived from an EMBL/GenBank/DDBJ whole genome shotgun (WGS) entry which is preliminary data.</text>
</comment>
<dbReference type="HAMAP" id="MF_00291_B">
    <property type="entry name" value="Ribosomal_uS2_B"/>
    <property type="match status" value="1"/>
</dbReference>
<dbReference type="PRINTS" id="PR00395">
    <property type="entry name" value="RIBOSOMALS2"/>
</dbReference>
<dbReference type="AlphaFoldDB" id="A0A0G0RMU5"/>
<evidence type="ECO:0000313" key="6">
    <source>
        <dbReference type="EMBL" id="KKR51191.1"/>
    </source>
</evidence>
<dbReference type="GO" id="GO:0003735">
    <property type="term" value="F:structural constituent of ribosome"/>
    <property type="evidence" value="ECO:0007669"/>
    <property type="project" value="InterPro"/>
</dbReference>
<organism evidence="6 7">
    <name type="scientific">Candidatus Curtissbacteria bacterium GW2011_GWA1_40_16</name>
    <dbReference type="NCBI Taxonomy" id="1618405"/>
    <lineage>
        <taxon>Bacteria</taxon>
        <taxon>Candidatus Curtissiibacteriota</taxon>
    </lineage>
</organism>